<accession>A0A4Z1SSZ3</accession>
<dbReference type="EMBL" id="VDLU01000002">
    <property type="protein sequence ID" value="TNJ28880.1"/>
    <property type="molecule type" value="Genomic_DNA"/>
</dbReference>
<dbReference type="OrthoDB" id="10298385at2759"/>
<dbReference type="VEuPathDB" id="GiardiaDB:GMRT_15299"/>
<name>A0A4Z1SSZ3_GIAMU</name>
<organism evidence="1 2">
    <name type="scientific">Giardia muris</name>
    <dbReference type="NCBI Taxonomy" id="5742"/>
    <lineage>
        <taxon>Eukaryota</taxon>
        <taxon>Metamonada</taxon>
        <taxon>Diplomonadida</taxon>
        <taxon>Hexamitidae</taxon>
        <taxon>Giardiinae</taxon>
        <taxon>Giardia</taxon>
    </lineage>
</organism>
<gene>
    <name evidence="1" type="ORF">GMRT_15299</name>
</gene>
<dbReference type="InterPro" id="IPR032675">
    <property type="entry name" value="LRR_dom_sf"/>
</dbReference>
<evidence type="ECO:0000313" key="1">
    <source>
        <dbReference type="EMBL" id="TNJ28880.1"/>
    </source>
</evidence>
<comment type="caution">
    <text evidence="1">The sequence shown here is derived from an EMBL/GenBank/DDBJ whole genome shotgun (WGS) entry which is preliminary data.</text>
</comment>
<dbReference type="SUPFAM" id="SSF52047">
    <property type="entry name" value="RNI-like"/>
    <property type="match status" value="1"/>
</dbReference>
<dbReference type="Gene3D" id="3.80.10.10">
    <property type="entry name" value="Ribonuclease Inhibitor"/>
    <property type="match status" value="1"/>
</dbReference>
<sequence length="477" mass="52948">MAPKPKPSTAEDEYWTTEHNDRMFAEHRARFPPPLKLDKGAQKTCLEVYDQYLRAMEMRALPCLQLALAARKPMNTLLIHSHIIDEGSAILLGHALSECCDIKAVRLLDVQLHHGEFFRFLGHNPSIISLTFEYMVISPQILSLFVEAACYMPFLTTLAFCQCKLECVSQLAQFLSSPGSFSIRNLNLNGSIFGPGDLELLGRTLAIPPATGRLDYSRALRVALKANTTLRFINLSGCRIRTETGMWELGDEDILGFLQTLFQPAFPLTDDLRRAITIRALIMQLIPAALSVSGELPLDSQLALYGSTVNKLEPIVEELRKKIGVVLQEGRDVAGYAVSPTKASKPKPGEESTILPKYSMDLEKYIMDLPERLTFSDVEVALLMAALCPAELREISFELMDGGIPTSSSLLAIGFGGYQPSSSVLQQIQNIVANTSLCKLLLKDTDITMALEDNLTLMKALEQPIRVESRQETTKRK</sequence>
<protein>
    <submittedName>
        <fullName evidence="1">Uncharacterized protein</fullName>
    </submittedName>
</protein>
<evidence type="ECO:0000313" key="2">
    <source>
        <dbReference type="Proteomes" id="UP000315496"/>
    </source>
</evidence>
<reference evidence="1 2" key="1">
    <citation type="submission" date="2019-05" db="EMBL/GenBank/DDBJ databases">
        <title>The compact genome of Giardia muris reveals important steps in the evolution of intestinal protozoan parasites.</title>
        <authorList>
            <person name="Xu F."/>
            <person name="Jimenez-Gonzalez A."/>
            <person name="Einarsson E."/>
            <person name="Astvaldsson A."/>
            <person name="Peirasmaki D."/>
            <person name="Eckmann L."/>
            <person name="Andersson J.O."/>
            <person name="Svard S.G."/>
            <person name="Jerlstrom-Hultqvist J."/>
        </authorList>
    </citation>
    <scope>NUCLEOTIDE SEQUENCE [LARGE SCALE GENOMIC DNA]</scope>
    <source>
        <strain evidence="1 2">Roberts-Thomson</strain>
    </source>
</reference>
<dbReference type="AlphaFoldDB" id="A0A4Z1SSZ3"/>
<proteinExistence type="predicted"/>
<dbReference type="Proteomes" id="UP000315496">
    <property type="component" value="Chromosome 2"/>
</dbReference>
<keyword evidence="2" id="KW-1185">Reference proteome</keyword>